<name>A0A2D2C121_9RHOB</name>
<protein>
    <submittedName>
        <fullName evidence="1">Phage tail protein</fullName>
    </submittedName>
</protein>
<proteinExistence type="predicted"/>
<dbReference type="AlphaFoldDB" id="A0A2D2C121"/>
<dbReference type="GeneID" id="78898111"/>
<sequence length="171" mass="19039">MAMLPAYILKDATIVANDRNRIGQANEITIPVLEKTTEEMRNAGMLKPREVFMGYEATRASFKETAFDPAMIALLGVGQNDKFIARGYLQSEDGTEHAARFEFFGDVLKMDPGSWEPGSRAETEYEITVHSGTLFVETNGAEQEVYAFDDFSVRVMGTEQMPGRRRALGLA</sequence>
<dbReference type="EMBL" id="CP024422">
    <property type="protein sequence ID" value="ATQ56208.1"/>
    <property type="molecule type" value="Genomic_DNA"/>
</dbReference>
<dbReference type="RefSeq" id="WP_099649072.1">
    <property type="nucleotide sequence ID" value="NZ_CP024422.1"/>
</dbReference>
<accession>A0A2D2C121</accession>
<reference evidence="1 2" key="1">
    <citation type="submission" date="2017-10" db="EMBL/GenBank/DDBJ databases">
        <title>Complete genome sequence of Paracoccus yeei TT13 isolated from human skin.</title>
        <authorList>
            <person name="Lee K."/>
            <person name="Lim J.Y."/>
            <person name="Hwang I."/>
        </authorList>
    </citation>
    <scope>NUCLEOTIDE SEQUENCE [LARGE SCALE GENOMIC DNA]</scope>
    <source>
        <strain evidence="1 2">TT13</strain>
    </source>
</reference>
<dbReference type="Pfam" id="PF04985">
    <property type="entry name" value="Phage_tube"/>
    <property type="match status" value="1"/>
</dbReference>
<evidence type="ECO:0000313" key="1">
    <source>
        <dbReference type="EMBL" id="ATQ56208.1"/>
    </source>
</evidence>
<organism evidence="1 2">
    <name type="scientific">Paracoccus yeei</name>
    <dbReference type="NCBI Taxonomy" id="147645"/>
    <lineage>
        <taxon>Bacteria</taxon>
        <taxon>Pseudomonadati</taxon>
        <taxon>Pseudomonadota</taxon>
        <taxon>Alphaproteobacteria</taxon>
        <taxon>Rhodobacterales</taxon>
        <taxon>Paracoccaceae</taxon>
        <taxon>Paracoccus</taxon>
    </lineage>
</organism>
<evidence type="ECO:0000313" key="2">
    <source>
        <dbReference type="Proteomes" id="UP000229314"/>
    </source>
</evidence>
<dbReference type="InterPro" id="IPR006498">
    <property type="entry name" value="Tail_tube"/>
</dbReference>
<gene>
    <name evidence="1" type="ORF">PYTT13_10570</name>
</gene>
<dbReference type="Proteomes" id="UP000229314">
    <property type="component" value="Chromosome"/>
</dbReference>